<dbReference type="AlphaFoldDB" id="A0A0R0BPE1"/>
<dbReference type="EMBL" id="LDJH01000024">
    <property type="protein sequence ID" value="KRG55537.1"/>
    <property type="molecule type" value="Genomic_DNA"/>
</dbReference>
<feature type="transmembrane region" description="Helical" evidence="1">
    <location>
        <begin position="16"/>
        <end position="41"/>
    </location>
</feature>
<name>A0A0R0BPE1_9GAMM</name>
<dbReference type="PATRIC" id="fig|266128.3.peg.1388"/>
<accession>A0A0R0BPE1</accession>
<comment type="caution">
    <text evidence="2">The sequence shown here is derived from an EMBL/GenBank/DDBJ whole genome shotgun (WGS) entry which is preliminary data.</text>
</comment>
<evidence type="ECO:0008006" key="4">
    <source>
        <dbReference type="Google" id="ProtNLM"/>
    </source>
</evidence>
<proteinExistence type="predicted"/>
<gene>
    <name evidence="2" type="ORF">ABB25_11625</name>
</gene>
<evidence type="ECO:0000313" key="2">
    <source>
        <dbReference type="EMBL" id="KRG55537.1"/>
    </source>
</evidence>
<evidence type="ECO:0000313" key="3">
    <source>
        <dbReference type="Proteomes" id="UP000051254"/>
    </source>
</evidence>
<keyword evidence="1" id="KW-0812">Transmembrane</keyword>
<protein>
    <recommendedName>
        <fullName evidence="4">Transmembrane protein</fullName>
    </recommendedName>
</protein>
<keyword evidence="1" id="KW-1133">Transmembrane helix</keyword>
<keyword evidence="1" id="KW-0472">Membrane</keyword>
<dbReference type="Proteomes" id="UP000051254">
    <property type="component" value="Unassembled WGS sequence"/>
</dbReference>
<dbReference type="RefSeq" id="WP_152981196.1">
    <property type="nucleotide sequence ID" value="NZ_LDJH01000024.1"/>
</dbReference>
<sequence>MSTLPPASPASQLNRVCAWLLLGLSVLTALWSIGQLGAALAMDHYGAQQWLASHGLMTSGLLGWVVAHASALSALQLLSCLPCIAIALGMLRGNNWARLGFIALLLLTAVLNLATLPLLDRLLMDLLTPMLAQIADSGDASELITELRDARIMLWVSSGLPLLALSAIHVWLARRFDRADIRALFSR</sequence>
<dbReference type="OrthoDB" id="9867169at2"/>
<keyword evidence="3" id="KW-1185">Reference proteome</keyword>
<dbReference type="STRING" id="266128.ABB25_11625"/>
<feature type="transmembrane region" description="Helical" evidence="1">
    <location>
        <begin position="61"/>
        <end position="87"/>
    </location>
</feature>
<organism evidence="2 3">
    <name type="scientific">Stenotrophomonas koreensis</name>
    <dbReference type="NCBI Taxonomy" id="266128"/>
    <lineage>
        <taxon>Bacteria</taxon>
        <taxon>Pseudomonadati</taxon>
        <taxon>Pseudomonadota</taxon>
        <taxon>Gammaproteobacteria</taxon>
        <taxon>Lysobacterales</taxon>
        <taxon>Lysobacteraceae</taxon>
        <taxon>Stenotrophomonas</taxon>
    </lineage>
</organism>
<reference evidence="2 3" key="1">
    <citation type="submission" date="2015-05" db="EMBL/GenBank/DDBJ databases">
        <title>Genome sequencing and analysis of members of genus Stenotrophomonas.</title>
        <authorList>
            <person name="Patil P.P."/>
            <person name="Midha S."/>
            <person name="Patil P.B."/>
        </authorList>
    </citation>
    <scope>NUCLEOTIDE SEQUENCE [LARGE SCALE GENOMIC DNA]</scope>
    <source>
        <strain evidence="2 3">DSM 17805</strain>
    </source>
</reference>
<evidence type="ECO:0000256" key="1">
    <source>
        <dbReference type="SAM" id="Phobius"/>
    </source>
</evidence>
<feature type="transmembrane region" description="Helical" evidence="1">
    <location>
        <begin position="99"/>
        <end position="119"/>
    </location>
</feature>
<feature type="transmembrane region" description="Helical" evidence="1">
    <location>
        <begin position="152"/>
        <end position="172"/>
    </location>
</feature>